<evidence type="ECO:0000313" key="2">
    <source>
        <dbReference type="EMBL" id="OGG59972.1"/>
    </source>
</evidence>
<feature type="transmembrane region" description="Helical" evidence="1">
    <location>
        <begin position="49"/>
        <end position="72"/>
    </location>
</feature>
<dbReference type="EMBL" id="MFLD01000022">
    <property type="protein sequence ID" value="OGG59972.1"/>
    <property type="molecule type" value="Genomic_DNA"/>
</dbReference>
<proteinExistence type="predicted"/>
<evidence type="ECO:0000256" key="1">
    <source>
        <dbReference type="SAM" id="Phobius"/>
    </source>
</evidence>
<evidence type="ECO:0000313" key="3">
    <source>
        <dbReference type="Proteomes" id="UP000178042"/>
    </source>
</evidence>
<sequence>MFYQTRITSRKRKLPTSNEMDDTDILQKLESLEKKVDAVYVSAEKTRKYFLTVIIVSVIAFVLPLIGLLFAIPSFLSTYSDISGLIQ</sequence>
<keyword evidence="1" id="KW-1133">Transmembrane helix</keyword>
<keyword evidence="1" id="KW-0812">Transmembrane</keyword>
<accession>A0A1F6DG31</accession>
<organism evidence="2 3">
    <name type="scientific">Candidatus Kaiserbacteria bacterium RIFCSPHIGHO2_02_FULL_49_16</name>
    <dbReference type="NCBI Taxonomy" id="1798490"/>
    <lineage>
        <taxon>Bacteria</taxon>
        <taxon>Candidatus Kaiseribacteriota</taxon>
    </lineage>
</organism>
<name>A0A1F6DG31_9BACT</name>
<dbReference type="Proteomes" id="UP000178042">
    <property type="component" value="Unassembled WGS sequence"/>
</dbReference>
<protein>
    <submittedName>
        <fullName evidence="2">Uncharacterized protein</fullName>
    </submittedName>
</protein>
<dbReference type="AlphaFoldDB" id="A0A1F6DG31"/>
<comment type="caution">
    <text evidence="2">The sequence shown here is derived from an EMBL/GenBank/DDBJ whole genome shotgun (WGS) entry which is preliminary data.</text>
</comment>
<gene>
    <name evidence="2" type="ORF">A3C86_01010</name>
</gene>
<keyword evidence="1" id="KW-0472">Membrane</keyword>
<reference evidence="2 3" key="1">
    <citation type="journal article" date="2016" name="Nat. Commun.">
        <title>Thousands of microbial genomes shed light on interconnected biogeochemical processes in an aquifer system.</title>
        <authorList>
            <person name="Anantharaman K."/>
            <person name="Brown C.T."/>
            <person name="Hug L.A."/>
            <person name="Sharon I."/>
            <person name="Castelle C.J."/>
            <person name="Probst A.J."/>
            <person name="Thomas B.C."/>
            <person name="Singh A."/>
            <person name="Wilkins M.J."/>
            <person name="Karaoz U."/>
            <person name="Brodie E.L."/>
            <person name="Williams K.H."/>
            <person name="Hubbard S.S."/>
            <person name="Banfield J.F."/>
        </authorList>
    </citation>
    <scope>NUCLEOTIDE SEQUENCE [LARGE SCALE GENOMIC DNA]</scope>
</reference>